<sequence length="114" mass="12643">MKLITLILNPILLITTVKSYTINMSNAGEFNNFNQFLNYIHYKNININDVLSQGSLKNSDYEQFKRLQKLVDDQHTAPGLGILSQLPVVGSVTKPLGTVLSGVPFVGPILEQLL</sequence>
<evidence type="ECO:0000256" key="1">
    <source>
        <dbReference type="SAM" id="SignalP"/>
    </source>
</evidence>
<dbReference type="Proteomes" id="UP000070444">
    <property type="component" value="Unassembled WGS sequence"/>
</dbReference>
<organism evidence="2 3">
    <name type="scientific">Conidiobolus coronatus (strain ATCC 28846 / CBS 209.66 / NRRL 28638)</name>
    <name type="common">Delacroixia coronata</name>
    <dbReference type="NCBI Taxonomy" id="796925"/>
    <lineage>
        <taxon>Eukaryota</taxon>
        <taxon>Fungi</taxon>
        <taxon>Fungi incertae sedis</taxon>
        <taxon>Zoopagomycota</taxon>
        <taxon>Entomophthoromycotina</taxon>
        <taxon>Entomophthoromycetes</taxon>
        <taxon>Entomophthorales</taxon>
        <taxon>Ancylistaceae</taxon>
        <taxon>Conidiobolus</taxon>
    </lineage>
</organism>
<keyword evidence="1" id="KW-0732">Signal</keyword>
<evidence type="ECO:0000313" key="2">
    <source>
        <dbReference type="EMBL" id="KXN67619.1"/>
    </source>
</evidence>
<gene>
    <name evidence="2" type="ORF">CONCODRAFT_10276</name>
</gene>
<evidence type="ECO:0000313" key="3">
    <source>
        <dbReference type="Proteomes" id="UP000070444"/>
    </source>
</evidence>
<keyword evidence="3" id="KW-1185">Reference proteome</keyword>
<name>A0A137NYE1_CONC2</name>
<feature type="chain" id="PRO_5007294302" evidence="1">
    <location>
        <begin position="20"/>
        <end position="114"/>
    </location>
</feature>
<dbReference type="EMBL" id="KQ964624">
    <property type="protein sequence ID" value="KXN67619.1"/>
    <property type="molecule type" value="Genomic_DNA"/>
</dbReference>
<feature type="signal peptide" evidence="1">
    <location>
        <begin position="1"/>
        <end position="19"/>
    </location>
</feature>
<proteinExistence type="predicted"/>
<accession>A0A137NYE1</accession>
<reference evidence="2 3" key="1">
    <citation type="journal article" date="2015" name="Genome Biol. Evol.">
        <title>Phylogenomic analyses indicate that early fungi evolved digesting cell walls of algal ancestors of land plants.</title>
        <authorList>
            <person name="Chang Y."/>
            <person name="Wang S."/>
            <person name="Sekimoto S."/>
            <person name="Aerts A.L."/>
            <person name="Choi C."/>
            <person name="Clum A."/>
            <person name="LaButti K.M."/>
            <person name="Lindquist E.A."/>
            <person name="Yee Ngan C."/>
            <person name="Ohm R.A."/>
            <person name="Salamov A.A."/>
            <person name="Grigoriev I.V."/>
            <person name="Spatafora J.W."/>
            <person name="Berbee M.L."/>
        </authorList>
    </citation>
    <scope>NUCLEOTIDE SEQUENCE [LARGE SCALE GENOMIC DNA]</scope>
    <source>
        <strain evidence="2 3">NRRL 28638</strain>
    </source>
</reference>
<dbReference type="AlphaFoldDB" id="A0A137NYE1"/>
<protein>
    <submittedName>
        <fullName evidence="2">Uncharacterized protein</fullName>
    </submittedName>
</protein>